<dbReference type="PANTHER" id="PTHR33395:SF22">
    <property type="entry name" value="REVERSE TRANSCRIPTASE DOMAIN-CONTAINING PROTEIN"/>
    <property type="match status" value="1"/>
</dbReference>
<evidence type="ECO:0008006" key="3">
    <source>
        <dbReference type="Google" id="ProtNLM"/>
    </source>
</evidence>
<dbReference type="PANTHER" id="PTHR33395">
    <property type="entry name" value="TRANSCRIPTASE, PUTATIVE-RELATED-RELATED"/>
    <property type="match status" value="1"/>
</dbReference>
<accession>A0A093FWU9</accession>
<feature type="non-terminal residue" evidence="1">
    <location>
        <position position="1"/>
    </location>
</feature>
<dbReference type="EMBL" id="KK636672">
    <property type="protein sequence ID" value="KFV58851.1"/>
    <property type="molecule type" value="Genomic_DNA"/>
</dbReference>
<dbReference type="GO" id="GO:0061343">
    <property type="term" value="P:cell adhesion involved in heart morphogenesis"/>
    <property type="evidence" value="ECO:0007669"/>
    <property type="project" value="TreeGrafter"/>
</dbReference>
<sequence length="110" mass="12459">PVIQGKMVSNLLYHLDTQNSMGPDGIHPRVLRDLARVLAKPLSIIYQQSWLTGEVPVDWRLANMTPIFKKGQKEDPGNYRPVSLTLVLGEVMEQIILSAVMWHVQDNQVI</sequence>
<reference evidence="1 2" key="1">
    <citation type="submission" date="2014-04" db="EMBL/GenBank/DDBJ databases">
        <title>Genome evolution of avian class.</title>
        <authorList>
            <person name="Zhang G."/>
            <person name="Li C."/>
        </authorList>
    </citation>
    <scope>NUCLEOTIDE SEQUENCE [LARGE SCALE GENOMIC DNA]</scope>
    <source>
        <strain evidence="1">BGI_N328</strain>
    </source>
</reference>
<keyword evidence="2" id="KW-1185">Reference proteome</keyword>
<dbReference type="AlphaFoldDB" id="A0A093FWU9"/>
<feature type="non-terminal residue" evidence="1">
    <location>
        <position position="110"/>
    </location>
</feature>
<protein>
    <recommendedName>
        <fullName evidence="3">RNA-directed DNA polymerase from mobile element jockey</fullName>
    </recommendedName>
</protein>
<dbReference type="Proteomes" id="UP000054313">
    <property type="component" value="Unassembled WGS sequence"/>
</dbReference>
<dbReference type="GO" id="GO:0007508">
    <property type="term" value="P:larval heart development"/>
    <property type="evidence" value="ECO:0007669"/>
    <property type="project" value="TreeGrafter"/>
</dbReference>
<evidence type="ECO:0000313" key="2">
    <source>
        <dbReference type="Proteomes" id="UP000054313"/>
    </source>
</evidence>
<dbReference type="GO" id="GO:0031012">
    <property type="term" value="C:extracellular matrix"/>
    <property type="evidence" value="ECO:0007669"/>
    <property type="project" value="TreeGrafter"/>
</dbReference>
<proteinExistence type="predicted"/>
<evidence type="ECO:0000313" key="1">
    <source>
        <dbReference type="EMBL" id="KFV58851.1"/>
    </source>
</evidence>
<gene>
    <name evidence="1" type="ORF">N328_03597</name>
</gene>
<name>A0A093FWU9_GAVST</name>
<organism evidence="1 2">
    <name type="scientific">Gavia stellata</name>
    <name type="common">Red-throated diver</name>
    <name type="synonym">Colymbus stellatus</name>
    <dbReference type="NCBI Taxonomy" id="37040"/>
    <lineage>
        <taxon>Eukaryota</taxon>
        <taxon>Metazoa</taxon>
        <taxon>Chordata</taxon>
        <taxon>Craniata</taxon>
        <taxon>Vertebrata</taxon>
        <taxon>Euteleostomi</taxon>
        <taxon>Archelosauria</taxon>
        <taxon>Archosauria</taxon>
        <taxon>Dinosauria</taxon>
        <taxon>Saurischia</taxon>
        <taxon>Theropoda</taxon>
        <taxon>Coelurosauria</taxon>
        <taxon>Aves</taxon>
        <taxon>Neognathae</taxon>
        <taxon>Neoaves</taxon>
        <taxon>Aequornithes</taxon>
        <taxon>Gaviiformes</taxon>
        <taxon>Gaviidae</taxon>
        <taxon>Gavia</taxon>
    </lineage>
</organism>